<dbReference type="CDD" id="cd06225">
    <property type="entry name" value="HAMP"/>
    <property type="match status" value="1"/>
</dbReference>
<keyword evidence="5" id="KW-1133">Transmembrane helix</keyword>
<evidence type="ECO:0000256" key="1">
    <source>
        <dbReference type="ARBA" id="ARBA00023224"/>
    </source>
</evidence>
<dbReference type="GO" id="GO:0016020">
    <property type="term" value="C:membrane"/>
    <property type="evidence" value="ECO:0007669"/>
    <property type="project" value="InterPro"/>
</dbReference>
<evidence type="ECO:0000259" key="6">
    <source>
        <dbReference type="PROSITE" id="PS50111"/>
    </source>
</evidence>
<evidence type="ECO:0000313" key="8">
    <source>
        <dbReference type="EMBL" id="GGE33039.1"/>
    </source>
</evidence>
<accession>A0A8J2YBG1</accession>
<dbReference type="Pfam" id="PF00672">
    <property type="entry name" value="HAMP"/>
    <property type="match status" value="1"/>
</dbReference>
<dbReference type="PROSITE" id="PS50111">
    <property type="entry name" value="CHEMOTAXIS_TRANSDUC_2"/>
    <property type="match status" value="1"/>
</dbReference>
<keyword evidence="9" id="KW-1185">Reference proteome</keyword>
<reference evidence="8" key="1">
    <citation type="journal article" date="2014" name="Int. J. Syst. Evol. Microbiol.">
        <title>Complete genome sequence of Corynebacterium casei LMG S-19264T (=DSM 44701T), isolated from a smear-ripened cheese.</title>
        <authorList>
            <consortium name="US DOE Joint Genome Institute (JGI-PGF)"/>
            <person name="Walter F."/>
            <person name="Albersmeier A."/>
            <person name="Kalinowski J."/>
            <person name="Ruckert C."/>
        </authorList>
    </citation>
    <scope>NUCLEOTIDE SEQUENCE</scope>
    <source>
        <strain evidence="8">CCM 7684</strain>
    </source>
</reference>
<dbReference type="GO" id="GO:0006935">
    <property type="term" value="P:chemotaxis"/>
    <property type="evidence" value="ECO:0007669"/>
    <property type="project" value="InterPro"/>
</dbReference>
<dbReference type="SMART" id="SM00283">
    <property type="entry name" value="MA"/>
    <property type="match status" value="1"/>
</dbReference>
<feature type="domain" description="HAMP" evidence="7">
    <location>
        <begin position="207"/>
        <end position="260"/>
    </location>
</feature>
<keyword evidence="5" id="KW-0472">Membrane</keyword>
<dbReference type="RefSeq" id="WP_188408380.1">
    <property type="nucleotide sequence ID" value="NZ_BMCP01000001.1"/>
</dbReference>
<dbReference type="InterPro" id="IPR004090">
    <property type="entry name" value="Chemotax_Me-accpt_rcpt"/>
</dbReference>
<evidence type="ECO:0000256" key="3">
    <source>
        <dbReference type="PROSITE-ProRule" id="PRU00284"/>
    </source>
</evidence>
<dbReference type="Gene3D" id="6.10.340.10">
    <property type="match status" value="1"/>
</dbReference>
<feature type="coiled-coil region" evidence="4">
    <location>
        <begin position="256"/>
        <end position="283"/>
    </location>
</feature>
<keyword evidence="4" id="KW-0175">Coiled coil</keyword>
<evidence type="ECO:0000256" key="5">
    <source>
        <dbReference type="SAM" id="Phobius"/>
    </source>
</evidence>
<dbReference type="PROSITE" id="PS50885">
    <property type="entry name" value="HAMP"/>
    <property type="match status" value="1"/>
</dbReference>
<dbReference type="Gene3D" id="1.10.287.950">
    <property type="entry name" value="Methyl-accepting chemotaxis protein"/>
    <property type="match status" value="1"/>
</dbReference>
<evidence type="ECO:0000256" key="4">
    <source>
        <dbReference type="SAM" id="Coils"/>
    </source>
</evidence>
<feature type="transmembrane region" description="Helical" evidence="5">
    <location>
        <begin position="7"/>
        <end position="29"/>
    </location>
</feature>
<dbReference type="InterPro" id="IPR003660">
    <property type="entry name" value="HAMP_dom"/>
</dbReference>
<evidence type="ECO:0000259" key="7">
    <source>
        <dbReference type="PROSITE" id="PS50885"/>
    </source>
</evidence>
<feature type="transmembrane region" description="Helical" evidence="5">
    <location>
        <begin position="182"/>
        <end position="205"/>
    </location>
</feature>
<dbReference type="PANTHER" id="PTHR32089">
    <property type="entry name" value="METHYL-ACCEPTING CHEMOTAXIS PROTEIN MCPB"/>
    <property type="match status" value="1"/>
</dbReference>
<reference evidence="8" key="2">
    <citation type="submission" date="2020-09" db="EMBL/GenBank/DDBJ databases">
        <authorList>
            <person name="Sun Q."/>
            <person name="Sedlacek I."/>
        </authorList>
    </citation>
    <scope>NUCLEOTIDE SEQUENCE</scope>
    <source>
        <strain evidence="8">CCM 7684</strain>
    </source>
</reference>
<comment type="similarity">
    <text evidence="2">Belongs to the methyl-accepting chemotaxis (MCP) protein family.</text>
</comment>
<dbReference type="PRINTS" id="PR00260">
    <property type="entry name" value="CHEMTRNSDUCR"/>
</dbReference>
<dbReference type="AlphaFoldDB" id="A0A8J2YBG1"/>
<dbReference type="GO" id="GO:0007165">
    <property type="term" value="P:signal transduction"/>
    <property type="evidence" value="ECO:0007669"/>
    <property type="project" value="UniProtKB-KW"/>
</dbReference>
<feature type="domain" description="Methyl-accepting transducer" evidence="6">
    <location>
        <begin position="294"/>
        <end position="530"/>
    </location>
</feature>
<dbReference type="EMBL" id="BMCP01000001">
    <property type="protein sequence ID" value="GGE33039.1"/>
    <property type="molecule type" value="Genomic_DNA"/>
</dbReference>
<dbReference type="SUPFAM" id="SSF58104">
    <property type="entry name" value="Methyl-accepting chemotaxis protein (MCP) signaling domain"/>
    <property type="match status" value="1"/>
</dbReference>
<dbReference type="Proteomes" id="UP000602745">
    <property type="component" value="Unassembled WGS sequence"/>
</dbReference>
<dbReference type="InterPro" id="IPR004089">
    <property type="entry name" value="MCPsignal_dom"/>
</dbReference>
<dbReference type="GO" id="GO:0004888">
    <property type="term" value="F:transmembrane signaling receptor activity"/>
    <property type="evidence" value="ECO:0007669"/>
    <property type="project" value="InterPro"/>
</dbReference>
<evidence type="ECO:0000256" key="2">
    <source>
        <dbReference type="ARBA" id="ARBA00029447"/>
    </source>
</evidence>
<proteinExistence type="inferred from homology"/>
<comment type="caution">
    <text evidence="8">The sequence shown here is derived from an EMBL/GenBank/DDBJ whole genome shotgun (WGS) entry which is preliminary data.</text>
</comment>
<gene>
    <name evidence="8" type="ORF">GCM10007276_07870</name>
</gene>
<dbReference type="Pfam" id="PF00015">
    <property type="entry name" value="MCPsignal"/>
    <property type="match status" value="1"/>
</dbReference>
<protein>
    <submittedName>
        <fullName evidence="8">Methyl-accepting chemotaxis protein</fullName>
    </submittedName>
</protein>
<name>A0A8J2YBG1_9RHOB</name>
<keyword evidence="1 3" id="KW-0807">Transducer</keyword>
<dbReference type="SMART" id="SM00304">
    <property type="entry name" value="HAMP"/>
    <property type="match status" value="1"/>
</dbReference>
<organism evidence="8 9">
    <name type="scientific">Agaricicola taiwanensis</name>
    <dbReference type="NCBI Taxonomy" id="591372"/>
    <lineage>
        <taxon>Bacteria</taxon>
        <taxon>Pseudomonadati</taxon>
        <taxon>Pseudomonadota</taxon>
        <taxon>Alphaproteobacteria</taxon>
        <taxon>Rhodobacterales</taxon>
        <taxon>Paracoccaceae</taxon>
        <taxon>Agaricicola</taxon>
    </lineage>
</organism>
<evidence type="ECO:0000313" key="9">
    <source>
        <dbReference type="Proteomes" id="UP000602745"/>
    </source>
</evidence>
<keyword evidence="5" id="KW-0812">Transmembrane</keyword>
<sequence>MNIRAKVYSIVAAMGLTAIAITGLSIYALQSYEQHTGRLESISARTFIGENLNRLVSQVVSESRGVYMSPGTKEARPFADGIVKTLGQIDTLMAQWEPLVHPRERDAYEAMKRDLMKFKEFRTETARLGTEVSPEAASIQGNNETNRASRKELQASIDALVADNLARHAAIKEELSAFGNNIFYLVVGTAVAGIVVSVAFATYIGSAHMSRPLQRLTGTLKRISDGDLDTPIQVRRSKDEIGEIWKTVERFRDVLVQTETLKAEQAQSEQRQAEARKQALMSMAKDFEDGVGMIIQTVSSSSSQIVGAAESMSRSAEETTHQSTIVASASEQTSSSVQSVASASEQLSASINEIGQQVANAAQLISASADQARETDQEVQELADSARKVESIIGIIRDIAEQTNLLALNATIEAARAGEAGRGFAVVASEVKALASQTGKATEEIETHIAQIQNATSRTVSSINAIGGRIQNLNEIAAAIAGATEEQAAASQDIARSISQAAQGTGELNSGISAVRSMAEGTGASASGLFQASQALAAEATNLREQVAGFLRTVRAA</sequence>
<dbReference type="PANTHER" id="PTHR32089:SF112">
    <property type="entry name" value="LYSOZYME-LIKE PROTEIN-RELATED"/>
    <property type="match status" value="1"/>
</dbReference>